<name>A0A9Q2FN13_GLUJA</name>
<evidence type="ECO:0000313" key="3">
    <source>
        <dbReference type="Proteomes" id="UP000661006"/>
    </source>
</evidence>
<organism evidence="2 3">
    <name type="scientific">Gluconobacter japonicus</name>
    <dbReference type="NCBI Taxonomy" id="376620"/>
    <lineage>
        <taxon>Bacteria</taxon>
        <taxon>Pseudomonadati</taxon>
        <taxon>Pseudomonadota</taxon>
        <taxon>Alphaproteobacteria</taxon>
        <taxon>Acetobacterales</taxon>
        <taxon>Acetobacteraceae</taxon>
        <taxon>Gluconobacter</taxon>
    </lineage>
</organism>
<dbReference type="EMBL" id="JABCQN010000009">
    <property type="protein sequence ID" value="MBF0871913.1"/>
    <property type="molecule type" value="Genomic_DNA"/>
</dbReference>
<proteinExistence type="predicted"/>
<keyword evidence="1" id="KW-0812">Transmembrane</keyword>
<evidence type="ECO:0000256" key="1">
    <source>
        <dbReference type="SAM" id="Phobius"/>
    </source>
</evidence>
<protein>
    <submittedName>
        <fullName evidence="2">Uncharacterized protein</fullName>
    </submittedName>
</protein>
<dbReference type="AlphaFoldDB" id="A0A9Q2FN13"/>
<dbReference type="GeneID" id="81475779"/>
<keyword evidence="1" id="KW-1133">Transmembrane helix</keyword>
<reference evidence="2" key="1">
    <citation type="submission" date="2020-04" db="EMBL/GenBank/DDBJ databases">
        <authorList>
            <person name="Sombolestani A."/>
        </authorList>
    </citation>
    <scope>NUCLEOTIDE SEQUENCE</scope>
    <source>
        <strain evidence="2">R71697</strain>
    </source>
</reference>
<dbReference type="Proteomes" id="UP000661006">
    <property type="component" value="Unassembled WGS sequence"/>
</dbReference>
<keyword evidence="1" id="KW-0472">Membrane</keyword>
<feature type="transmembrane region" description="Helical" evidence="1">
    <location>
        <begin position="74"/>
        <end position="98"/>
    </location>
</feature>
<evidence type="ECO:0000313" key="2">
    <source>
        <dbReference type="EMBL" id="MBF0871913.1"/>
    </source>
</evidence>
<accession>A0A9Q2FN13</accession>
<feature type="transmembrane region" description="Helical" evidence="1">
    <location>
        <begin position="160"/>
        <end position="179"/>
    </location>
</feature>
<feature type="transmembrane region" description="Helical" evidence="1">
    <location>
        <begin position="48"/>
        <end position="68"/>
    </location>
</feature>
<sequence>MIDPNRPCRIVSEDHTDRQPLSELLLEIVDAVPSIKGNDLTPSRPRTLIVTVLWLGSGLTLLAVLLTLRHVAFAVLLAYLVFNLSLAAYLIGSTALAAKRELKALQKESVIRAGQMLSSDLAMLERLKLYSQEELSLARKACERSYDGYLERLSLLKFPALLKLVPLVTGVGLTGLLTSGPTHGPTIMRGAGLLVLLICLCGALIVWIVEFSLKSKRQRHQRLLDLLDEGIEVCKRDEDSVPTQNAG</sequence>
<gene>
    <name evidence="2" type="ORF">HKD32_13845</name>
</gene>
<reference evidence="2" key="2">
    <citation type="submission" date="2020-11" db="EMBL/GenBank/DDBJ databases">
        <title>Description of novel Gluconobacter species.</title>
        <authorList>
            <person name="Cleenwerck I."/>
            <person name="Cnockaert M."/>
            <person name="Borremans W."/>
            <person name="Wieme A.D."/>
            <person name="De Vuyst L."/>
            <person name="Vandamme P."/>
        </authorList>
    </citation>
    <scope>NUCLEOTIDE SEQUENCE</scope>
    <source>
        <strain evidence="2">R71697</strain>
    </source>
</reference>
<comment type="caution">
    <text evidence="2">The sequence shown here is derived from an EMBL/GenBank/DDBJ whole genome shotgun (WGS) entry which is preliminary data.</text>
</comment>
<dbReference type="RefSeq" id="WP_194258298.1">
    <property type="nucleotide sequence ID" value="NZ_JABCQN010000009.1"/>
</dbReference>
<feature type="transmembrane region" description="Helical" evidence="1">
    <location>
        <begin position="191"/>
        <end position="213"/>
    </location>
</feature>